<evidence type="ECO:0000313" key="1">
    <source>
        <dbReference type="EMBL" id="TFK86581.1"/>
    </source>
</evidence>
<organism evidence="1 2">
    <name type="scientific">Polyporus arcularius HHB13444</name>
    <dbReference type="NCBI Taxonomy" id="1314778"/>
    <lineage>
        <taxon>Eukaryota</taxon>
        <taxon>Fungi</taxon>
        <taxon>Dikarya</taxon>
        <taxon>Basidiomycota</taxon>
        <taxon>Agaricomycotina</taxon>
        <taxon>Agaricomycetes</taxon>
        <taxon>Polyporales</taxon>
        <taxon>Polyporaceae</taxon>
        <taxon>Polyporus</taxon>
    </lineage>
</organism>
<dbReference type="Proteomes" id="UP000308197">
    <property type="component" value="Unassembled WGS sequence"/>
</dbReference>
<gene>
    <name evidence="1" type="ORF">K466DRAFT_587101</name>
</gene>
<dbReference type="AlphaFoldDB" id="A0A5C3PBG8"/>
<dbReference type="InParanoid" id="A0A5C3PBG8"/>
<evidence type="ECO:0000313" key="2">
    <source>
        <dbReference type="Proteomes" id="UP000308197"/>
    </source>
</evidence>
<name>A0A5C3PBG8_9APHY</name>
<reference evidence="1 2" key="1">
    <citation type="journal article" date="2019" name="Nat. Ecol. Evol.">
        <title>Megaphylogeny resolves global patterns of mushroom evolution.</title>
        <authorList>
            <person name="Varga T."/>
            <person name="Krizsan K."/>
            <person name="Foldi C."/>
            <person name="Dima B."/>
            <person name="Sanchez-Garcia M."/>
            <person name="Sanchez-Ramirez S."/>
            <person name="Szollosi G.J."/>
            <person name="Szarkandi J.G."/>
            <person name="Papp V."/>
            <person name="Albert L."/>
            <person name="Andreopoulos W."/>
            <person name="Angelini C."/>
            <person name="Antonin V."/>
            <person name="Barry K.W."/>
            <person name="Bougher N.L."/>
            <person name="Buchanan P."/>
            <person name="Buyck B."/>
            <person name="Bense V."/>
            <person name="Catcheside P."/>
            <person name="Chovatia M."/>
            <person name="Cooper J."/>
            <person name="Damon W."/>
            <person name="Desjardin D."/>
            <person name="Finy P."/>
            <person name="Geml J."/>
            <person name="Haridas S."/>
            <person name="Hughes K."/>
            <person name="Justo A."/>
            <person name="Karasinski D."/>
            <person name="Kautmanova I."/>
            <person name="Kiss B."/>
            <person name="Kocsube S."/>
            <person name="Kotiranta H."/>
            <person name="LaButti K.M."/>
            <person name="Lechner B.E."/>
            <person name="Liimatainen K."/>
            <person name="Lipzen A."/>
            <person name="Lukacs Z."/>
            <person name="Mihaltcheva S."/>
            <person name="Morgado L.N."/>
            <person name="Niskanen T."/>
            <person name="Noordeloos M.E."/>
            <person name="Ohm R.A."/>
            <person name="Ortiz-Santana B."/>
            <person name="Ovrebo C."/>
            <person name="Racz N."/>
            <person name="Riley R."/>
            <person name="Savchenko A."/>
            <person name="Shiryaev A."/>
            <person name="Soop K."/>
            <person name="Spirin V."/>
            <person name="Szebenyi C."/>
            <person name="Tomsovsky M."/>
            <person name="Tulloss R.E."/>
            <person name="Uehling J."/>
            <person name="Grigoriev I.V."/>
            <person name="Vagvolgyi C."/>
            <person name="Papp T."/>
            <person name="Martin F.M."/>
            <person name="Miettinen O."/>
            <person name="Hibbett D.S."/>
            <person name="Nagy L.G."/>
        </authorList>
    </citation>
    <scope>NUCLEOTIDE SEQUENCE [LARGE SCALE GENOMIC DNA]</scope>
    <source>
        <strain evidence="1 2">HHB13444</strain>
    </source>
</reference>
<sequence>MGSISTIIGDTPPRLPALKRIPLIPRSANADMEVRTTASALSRMTPLMHLRLSHIHIHGHEQLDVLGCTLGVPRHRVSVDAEEDGTPAQRDRAHATLPRIREVVWHTVIPYQSGRLWQRAHCLWARDSGFESLRIELQRRPWSERVRHRAAAAQLPLEGAAV</sequence>
<keyword evidence="2" id="KW-1185">Reference proteome</keyword>
<accession>A0A5C3PBG8</accession>
<dbReference type="EMBL" id="ML211193">
    <property type="protein sequence ID" value="TFK86581.1"/>
    <property type="molecule type" value="Genomic_DNA"/>
</dbReference>
<proteinExistence type="predicted"/>
<protein>
    <submittedName>
        <fullName evidence="1">Uncharacterized protein</fullName>
    </submittedName>
</protein>